<evidence type="ECO:0000313" key="1">
    <source>
        <dbReference type="EMBL" id="PVY37252.1"/>
    </source>
</evidence>
<evidence type="ECO:0000313" key="2">
    <source>
        <dbReference type="Proteomes" id="UP000245466"/>
    </source>
</evidence>
<dbReference type="Proteomes" id="UP000245466">
    <property type="component" value="Unassembled WGS sequence"/>
</dbReference>
<evidence type="ECO:0008006" key="3">
    <source>
        <dbReference type="Google" id="ProtNLM"/>
    </source>
</evidence>
<dbReference type="AlphaFoldDB" id="A0A2U1ALG0"/>
<dbReference type="EMBL" id="QEKI01000022">
    <property type="protein sequence ID" value="PVY37252.1"/>
    <property type="molecule type" value="Genomic_DNA"/>
</dbReference>
<reference evidence="1 2" key="1">
    <citation type="submission" date="2018-04" db="EMBL/GenBank/DDBJ databases">
        <title>Genomic Encyclopedia of Type Strains, Phase IV (KMG-IV): sequencing the most valuable type-strain genomes for metagenomic binning, comparative biology and taxonomic classification.</title>
        <authorList>
            <person name="Goeker M."/>
        </authorList>
    </citation>
    <scope>NUCLEOTIDE SEQUENCE [LARGE SCALE GENOMIC DNA]</scope>
    <source>
        <strain evidence="1 2">DSM 100231</strain>
    </source>
</reference>
<keyword evidence="2" id="KW-1185">Reference proteome</keyword>
<sequence length="261" mass="29257">MSLPYHLPIPGMAVPCSLKSNSTPHSLYKVLSASILSIENMAHKPLVNSWLPLLLLLTGIVGCSSSTQILGSWKSPEIEAQNYQRVVVAALTDNVLARQEVENDLQAQLKMRGIQATRSIDLFPPSATAKAGPDVNVLIERMKDGGHDAILTAALVDEQTETRYVPGNMGYRPMTRFIWYGSFRGYYNFWHPTLYDPGYYTEDKVYYLETNLYDVNTDQLVWSAQSKSHSPRSLRKAASQFAELTVQKMTEDNVLPSVVRQ</sequence>
<organism evidence="1 2">
    <name type="scientific">Pontibacter virosus</name>
    <dbReference type="NCBI Taxonomy" id="1765052"/>
    <lineage>
        <taxon>Bacteria</taxon>
        <taxon>Pseudomonadati</taxon>
        <taxon>Bacteroidota</taxon>
        <taxon>Cytophagia</taxon>
        <taxon>Cytophagales</taxon>
        <taxon>Hymenobacteraceae</taxon>
        <taxon>Pontibacter</taxon>
    </lineage>
</organism>
<proteinExistence type="predicted"/>
<name>A0A2U1ALG0_9BACT</name>
<comment type="caution">
    <text evidence="1">The sequence shown here is derived from an EMBL/GenBank/DDBJ whole genome shotgun (WGS) entry which is preliminary data.</text>
</comment>
<gene>
    <name evidence="1" type="ORF">C8E01_12236</name>
</gene>
<protein>
    <recommendedName>
        <fullName evidence="3">DUF4136 domain-containing protein</fullName>
    </recommendedName>
</protein>
<accession>A0A2U1ALG0</accession>